<name>A0A9D4DVX2_DREPO</name>
<evidence type="ECO:0000313" key="2">
    <source>
        <dbReference type="Proteomes" id="UP000828390"/>
    </source>
</evidence>
<gene>
    <name evidence="1" type="ORF">DPMN_190293</name>
</gene>
<dbReference type="Proteomes" id="UP000828390">
    <property type="component" value="Unassembled WGS sequence"/>
</dbReference>
<dbReference type="AlphaFoldDB" id="A0A9D4DVX2"/>
<sequence>MSSSSNVNVVGCVGRIRSLNLGPILFRKPGVEEFSSMPKGKGKAEVIVWRMPFSSD</sequence>
<accession>A0A9D4DVX2</accession>
<proteinExistence type="predicted"/>
<protein>
    <submittedName>
        <fullName evidence="1">Uncharacterized protein</fullName>
    </submittedName>
</protein>
<dbReference type="EMBL" id="JAIWYP010000010">
    <property type="protein sequence ID" value="KAH3755595.1"/>
    <property type="molecule type" value="Genomic_DNA"/>
</dbReference>
<keyword evidence="2" id="KW-1185">Reference proteome</keyword>
<evidence type="ECO:0000313" key="1">
    <source>
        <dbReference type="EMBL" id="KAH3755595.1"/>
    </source>
</evidence>
<reference evidence="1" key="2">
    <citation type="submission" date="2020-11" db="EMBL/GenBank/DDBJ databases">
        <authorList>
            <person name="McCartney M.A."/>
            <person name="Auch B."/>
            <person name="Kono T."/>
            <person name="Mallez S."/>
            <person name="Becker A."/>
            <person name="Gohl D.M."/>
            <person name="Silverstein K.A.T."/>
            <person name="Koren S."/>
            <person name="Bechman K.B."/>
            <person name="Herman A."/>
            <person name="Abrahante J.E."/>
            <person name="Garbe J."/>
        </authorList>
    </citation>
    <scope>NUCLEOTIDE SEQUENCE</scope>
    <source>
        <strain evidence="1">Duluth1</strain>
        <tissue evidence="1">Whole animal</tissue>
    </source>
</reference>
<organism evidence="1 2">
    <name type="scientific">Dreissena polymorpha</name>
    <name type="common">Zebra mussel</name>
    <name type="synonym">Mytilus polymorpha</name>
    <dbReference type="NCBI Taxonomy" id="45954"/>
    <lineage>
        <taxon>Eukaryota</taxon>
        <taxon>Metazoa</taxon>
        <taxon>Spiralia</taxon>
        <taxon>Lophotrochozoa</taxon>
        <taxon>Mollusca</taxon>
        <taxon>Bivalvia</taxon>
        <taxon>Autobranchia</taxon>
        <taxon>Heteroconchia</taxon>
        <taxon>Euheterodonta</taxon>
        <taxon>Imparidentia</taxon>
        <taxon>Neoheterodontei</taxon>
        <taxon>Myida</taxon>
        <taxon>Dreissenoidea</taxon>
        <taxon>Dreissenidae</taxon>
        <taxon>Dreissena</taxon>
    </lineage>
</organism>
<comment type="caution">
    <text evidence="1">The sequence shown here is derived from an EMBL/GenBank/DDBJ whole genome shotgun (WGS) entry which is preliminary data.</text>
</comment>
<reference evidence="1" key="1">
    <citation type="journal article" date="2019" name="bioRxiv">
        <title>The Genome of the Zebra Mussel, Dreissena polymorpha: A Resource for Invasive Species Research.</title>
        <authorList>
            <person name="McCartney M.A."/>
            <person name="Auch B."/>
            <person name="Kono T."/>
            <person name="Mallez S."/>
            <person name="Zhang Y."/>
            <person name="Obille A."/>
            <person name="Becker A."/>
            <person name="Abrahante J.E."/>
            <person name="Garbe J."/>
            <person name="Badalamenti J.P."/>
            <person name="Herman A."/>
            <person name="Mangelson H."/>
            <person name="Liachko I."/>
            <person name="Sullivan S."/>
            <person name="Sone E.D."/>
            <person name="Koren S."/>
            <person name="Silverstein K.A.T."/>
            <person name="Beckman K.B."/>
            <person name="Gohl D.M."/>
        </authorList>
    </citation>
    <scope>NUCLEOTIDE SEQUENCE</scope>
    <source>
        <strain evidence="1">Duluth1</strain>
        <tissue evidence="1">Whole animal</tissue>
    </source>
</reference>